<proteinExistence type="predicted"/>
<accession>A0AAE9J855</accession>
<keyword evidence="3" id="KW-1185">Reference proteome</keyword>
<feature type="coiled-coil region" evidence="1">
    <location>
        <begin position="133"/>
        <end position="206"/>
    </location>
</feature>
<protein>
    <submittedName>
        <fullName evidence="2">Uncharacterized protein</fullName>
    </submittedName>
</protein>
<keyword evidence="1" id="KW-0175">Coiled coil</keyword>
<dbReference type="AlphaFoldDB" id="A0AAE9J855"/>
<name>A0AAE9J855_CAEBR</name>
<dbReference type="Proteomes" id="UP000829354">
    <property type="component" value="Chromosome II"/>
</dbReference>
<dbReference type="EMBL" id="CP092621">
    <property type="protein sequence ID" value="UMM20070.1"/>
    <property type="molecule type" value="Genomic_DNA"/>
</dbReference>
<organism evidence="2 3">
    <name type="scientific">Caenorhabditis briggsae</name>
    <dbReference type="NCBI Taxonomy" id="6238"/>
    <lineage>
        <taxon>Eukaryota</taxon>
        <taxon>Metazoa</taxon>
        <taxon>Ecdysozoa</taxon>
        <taxon>Nematoda</taxon>
        <taxon>Chromadorea</taxon>
        <taxon>Rhabditida</taxon>
        <taxon>Rhabditina</taxon>
        <taxon>Rhabditomorpha</taxon>
        <taxon>Rhabditoidea</taxon>
        <taxon>Rhabditidae</taxon>
        <taxon>Peloderinae</taxon>
        <taxon>Caenorhabditis</taxon>
    </lineage>
</organism>
<gene>
    <name evidence="2" type="ORF">L5515_015432</name>
</gene>
<evidence type="ECO:0000313" key="2">
    <source>
        <dbReference type="EMBL" id="UMM20070.1"/>
    </source>
</evidence>
<evidence type="ECO:0000313" key="3">
    <source>
        <dbReference type="Proteomes" id="UP000829354"/>
    </source>
</evidence>
<feature type="coiled-coil region" evidence="1">
    <location>
        <begin position="4"/>
        <end position="67"/>
    </location>
</feature>
<sequence>MDRLEKLERLIKQKDSKIESLQAEKSQTHYDFNVKMKEALQIADRDLDEANEKIQNLERKLEISMKEAEGFFSDLQKIVVANTKTPPTGSQDVPDASGFASRKLRAENIAWKLANDRLNAKIQSFDSDFAKIHSQHTAEIKELNRKIDNFRAHLESEVSARLKAKKELDHSFDQRVNDKSAYDKDLERHLEKIQILETRVKNAEAASFQCTEDGRNKEKLLTKQIKGLQAQVSAYGNTFINNYDACGGQFEKSGERIGEL</sequence>
<evidence type="ECO:0000256" key="1">
    <source>
        <dbReference type="SAM" id="Coils"/>
    </source>
</evidence>
<reference evidence="2 3" key="1">
    <citation type="submission" date="2022-04" db="EMBL/GenBank/DDBJ databases">
        <title>Chromosome-level reference genomes for two strains of Caenorhabditis briggsae: an improved platform for comparative genomics.</title>
        <authorList>
            <person name="Stevens L."/>
            <person name="Andersen E."/>
        </authorList>
    </citation>
    <scope>NUCLEOTIDE SEQUENCE [LARGE SCALE GENOMIC DNA]</scope>
    <source>
        <strain evidence="2">VX34</strain>
        <tissue evidence="2">Whole-organism</tissue>
    </source>
</reference>